<dbReference type="PANTHER" id="PTHR38248:SF2">
    <property type="entry name" value="FUNK1 11"/>
    <property type="match status" value="1"/>
</dbReference>
<reference evidence="2 3" key="1">
    <citation type="submission" date="2022-09" db="EMBL/GenBank/DDBJ databases">
        <authorList>
            <person name="Palmer J.M."/>
        </authorList>
    </citation>
    <scope>NUCLEOTIDE SEQUENCE [LARGE SCALE GENOMIC DNA]</scope>
    <source>
        <strain evidence="2 3">DSM 7382</strain>
    </source>
</reference>
<proteinExistence type="predicted"/>
<dbReference type="GO" id="GO:0004672">
    <property type="term" value="F:protein kinase activity"/>
    <property type="evidence" value="ECO:0007669"/>
    <property type="project" value="InterPro"/>
</dbReference>
<organism evidence="2 3">
    <name type="scientific">Cerrena zonata</name>
    <dbReference type="NCBI Taxonomy" id="2478898"/>
    <lineage>
        <taxon>Eukaryota</taxon>
        <taxon>Fungi</taxon>
        <taxon>Dikarya</taxon>
        <taxon>Basidiomycota</taxon>
        <taxon>Agaricomycotina</taxon>
        <taxon>Agaricomycetes</taxon>
        <taxon>Polyporales</taxon>
        <taxon>Cerrenaceae</taxon>
        <taxon>Cerrena</taxon>
    </lineage>
</organism>
<evidence type="ECO:0000259" key="1">
    <source>
        <dbReference type="PROSITE" id="PS50011"/>
    </source>
</evidence>
<dbReference type="InterPro" id="IPR040976">
    <property type="entry name" value="Pkinase_fungal"/>
</dbReference>
<dbReference type="GO" id="GO:0005524">
    <property type="term" value="F:ATP binding"/>
    <property type="evidence" value="ECO:0007669"/>
    <property type="project" value="InterPro"/>
</dbReference>
<dbReference type="InterPro" id="IPR011009">
    <property type="entry name" value="Kinase-like_dom_sf"/>
</dbReference>
<dbReference type="InterPro" id="IPR000719">
    <property type="entry name" value="Prot_kinase_dom"/>
</dbReference>
<evidence type="ECO:0000313" key="2">
    <source>
        <dbReference type="EMBL" id="KAK7680252.1"/>
    </source>
</evidence>
<dbReference type="SUPFAM" id="SSF56112">
    <property type="entry name" value="Protein kinase-like (PK-like)"/>
    <property type="match status" value="1"/>
</dbReference>
<evidence type="ECO:0000313" key="3">
    <source>
        <dbReference type="Proteomes" id="UP001385951"/>
    </source>
</evidence>
<keyword evidence="3" id="KW-1185">Reference proteome</keyword>
<sequence length="236" mass="26974">MRAILFKKLIPITDTTVVDLVQPFLETVQCHASLRSIGIQHGDISDTNLMVDPESKKGVLVDFDLATVVDNDTFDIHPLHGNDRTGTMVFMALDLLGEKGLQGETPLRYRHDLESFCWVFLWICYCYDKGKRTIRYPFKDWINATPRSCRGAKFAVIGHLQDGGSKPFDSEYSEKSLRRVARYWLDFHNDMDTDFEEPGETETLHFVLGLLPRSQTVEMQWARTYTQVSPTACGSE</sequence>
<dbReference type="EMBL" id="JASBNA010000051">
    <property type="protein sequence ID" value="KAK7680252.1"/>
    <property type="molecule type" value="Genomic_DNA"/>
</dbReference>
<protein>
    <recommendedName>
        <fullName evidence="1">Protein kinase domain-containing protein</fullName>
    </recommendedName>
</protein>
<dbReference type="AlphaFoldDB" id="A0AAW0FLR0"/>
<feature type="domain" description="Protein kinase" evidence="1">
    <location>
        <begin position="1"/>
        <end position="208"/>
    </location>
</feature>
<dbReference type="PANTHER" id="PTHR38248">
    <property type="entry name" value="FUNK1 6"/>
    <property type="match status" value="1"/>
</dbReference>
<dbReference type="Pfam" id="PF17667">
    <property type="entry name" value="Pkinase_fungal"/>
    <property type="match status" value="1"/>
</dbReference>
<accession>A0AAW0FLR0</accession>
<dbReference type="PROSITE" id="PS50011">
    <property type="entry name" value="PROTEIN_KINASE_DOM"/>
    <property type="match status" value="1"/>
</dbReference>
<comment type="caution">
    <text evidence="2">The sequence shown here is derived from an EMBL/GenBank/DDBJ whole genome shotgun (WGS) entry which is preliminary data.</text>
</comment>
<gene>
    <name evidence="2" type="ORF">QCA50_016761</name>
</gene>
<dbReference type="Gene3D" id="1.10.510.10">
    <property type="entry name" value="Transferase(Phosphotransferase) domain 1"/>
    <property type="match status" value="1"/>
</dbReference>
<dbReference type="Proteomes" id="UP001385951">
    <property type="component" value="Unassembled WGS sequence"/>
</dbReference>
<name>A0AAW0FLR0_9APHY</name>